<gene>
    <name evidence="2" type="ORF">DR864_23685</name>
</gene>
<protein>
    <recommendedName>
        <fullName evidence="1">Glycosyltransferase subfamily 4-like N-terminal domain-containing protein</fullName>
    </recommendedName>
</protein>
<organism evidence="2 3">
    <name type="scientific">Runella rosea</name>
    <dbReference type="NCBI Taxonomy" id="2259595"/>
    <lineage>
        <taxon>Bacteria</taxon>
        <taxon>Pseudomonadati</taxon>
        <taxon>Bacteroidota</taxon>
        <taxon>Cytophagia</taxon>
        <taxon>Cytophagales</taxon>
        <taxon>Spirosomataceae</taxon>
        <taxon>Runella</taxon>
    </lineage>
</organism>
<dbReference type="Pfam" id="PF13439">
    <property type="entry name" value="Glyco_transf_4"/>
    <property type="match status" value="1"/>
</dbReference>
<evidence type="ECO:0000259" key="1">
    <source>
        <dbReference type="Pfam" id="PF13439"/>
    </source>
</evidence>
<evidence type="ECO:0000313" key="3">
    <source>
        <dbReference type="Proteomes" id="UP000251993"/>
    </source>
</evidence>
<sequence length="312" mass="34881">MKVLIVCSGNAPNFDFQKHQAFIYDQVEAAKRADPSIAFDYFFITGKGLKGYLGSLKELKKKLKAERYHCIHAHVAASALLANLQRQVPVVATFHGSDINDIRLRFLSLWVELLSKQTIYVSEQLLKKAFFYFKHKAQVIPCGVDFGFFFPRSKEASKAQMGLLPEKKYILFSSSFANTVKNYPLAAEALSRINNPNLQLLELKGYRRDEVAVLLTAVDAALMTSHTEGSPQFIKEAIACGCPVVSTDVGDVKSVIENIEGCFITSRQPEDVASKIFQALNFSAPINGSERIQRFDNELIAKRLISLYKSIS</sequence>
<dbReference type="Pfam" id="PF13692">
    <property type="entry name" value="Glyco_trans_1_4"/>
    <property type="match status" value="1"/>
</dbReference>
<dbReference type="PANTHER" id="PTHR45947:SF15">
    <property type="entry name" value="TEICHURONIC ACID BIOSYNTHESIS GLYCOSYLTRANSFERASE TUAC-RELATED"/>
    <property type="match status" value="1"/>
</dbReference>
<dbReference type="Proteomes" id="UP000251993">
    <property type="component" value="Chromosome"/>
</dbReference>
<reference evidence="2 3" key="1">
    <citation type="submission" date="2018-07" db="EMBL/GenBank/DDBJ databases">
        <title>Genome sequencing of Runella.</title>
        <authorList>
            <person name="Baek M.-G."/>
            <person name="Yi H."/>
        </authorList>
    </citation>
    <scope>NUCLEOTIDE SEQUENCE [LARGE SCALE GENOMIC DNA]</scope>
    <source>
        <strain evidence="2 3">HYN0085</strain>
    </source>
</reference>
<dbReference type="Gene3D" id="3.40.50.2000">
    <property type="entry name" value="Glycogen Phosphorylase B"/>
    <property type="match status" value="4"/>
</dbReference>
<evidence type="ECO:0000313" key="2">
    <source>
        <dbReference type="EMBL" id="AXE20524.1"/>
    </source>
</evidence>
<dbReference type="RefSeq" id="WP_114069287.1">
    <property type="nucleotide sequence ID" value="NZ_CP030850.1"/>
</dbReference>
<dbReference type="KEGG" id="run:DR864_23685"/>
<accession>A0A344TPF3</accession>
<proteinExistence type="predicted"/>
<dbReference type="AlphaFoldDB" id="A0A344TPF3"/>
<name>A0A344TPF3_9BACT</name>
<dbReference type="SUPFAM" id="SSF53756">
    <property type="entry name" value="UDP-Glycosyltransferase/glycogen phosphorylase"/>
    <property type="match status" value="1"/>
</dbReference>
<dbReference type="OrthoDB" id="9792269at2"/>
<dbReference type="CDD" id="cd03801">
    <property type="entry name" value="GT4_PimA-like"/>
    <property type="match status" value="1"/>
</dbReference>
<dbReference type="InterPro" id="IPR028098">
    <property type="entry name" value="Glyco_trans_4-like_N"/>
</dbReference>
<dbReference type="GO" id="GO:0016757">
    <property type="term" value="F:glycosyltransferase activity"/>
    <property type="evidence" value="ECO:0007669"/>
    <property type="project" value="TreeGrafter"/>
</dbReference>
<dbReference type="InterPro" id="IPR050194">
    <property type="entry name" value="Glycosyltransferase_grp1"/>
</dbReference>
<keyword evidence="3" id="KW-1185">Reference proteome</keyword>
<dbReference type="EMBL" id="CP030850">
    <property type="protein sequence ID" value="AXE20524.1"/>
    <property type="molecule type" value="Genomic_DNA"/>
</dbReference>
<feature type="domain" description="Glycosyltransferase subfamily 4-like N-terminal" evidence="1">
    <location>
        <begin position="40"/>
        <end position="145"/>
    </location>
</feature>
<dbReference type="PANTHER" id="PTHR45947">
    <property type="entry name" value="SULFOQUINOVOSYL TRANSFERASE SQD2"/>
    <property type="match status" value="1"/>
</dbReference>